<evidence type="ECO:0000259" key="7">
    <source>
        <dbReference type="SMART" id="SM00458"/>
    </source>
</evidence>
<dbReference type="Gene3D" id="2.80.10.50">
    <property type="match status" value="1"/>
</dbReference>
<dbReference type="Gene3D" id="3.90.550.10">
    <property type="entry name" value="Spore Coat Polysaccharide Biosynthesis Protein SpsA, Chain A"/>
    <property type="match status" value="1"/>
</dbReference>
<evidence type="ECO:0000313" key="9">
    <source>
        <dbReference type="Proteomes" id="UP001652680"/>
    </source>
</evidence>
<keyword evidence="9" id="KW-1185">Reference proteome</keyword>
<evidence type="ECO:0000256" key="5">
    <source>
        <dbReference type="ARBA" id="ARBA00023180"/>
    </source>
</evidence>
<dbReference type="InterPro" id="IPR035992">
    <property type="entry name" value="Ricin_B-like_lectins"/>
</dbReference>
<accession>A0ABM5JFE6</accession>
<evidence type="ECO:0000256" key="2">
    <source>
        <dbReference type="ARBA" id="ARBA00022734"/>
    </source>
</evidence>
<dbReference type="InterPro" id="IPR001173">
    <property type="entry name" value="Glyco_trans_2-like"/>
</dbReference>
<dbReference type="SUPFAM" id="SSF53448">
    <property type="entry name" value="Nucleotide-diphospho-sugar transferases"/>
    <property type="match status" value="1"/>
</dbReference>
<keyword evidence="6" id="KW-0472">Membrane</keyword>
<feature type="domain" description="Ricin B lectin" evidence="7">
    <location>
        <begin position="428"/>
        <end position="543"/>
    </location>
</feature>
<dbReference type="Pfam" id="PF00535">
    <property type="entry name" value="Glycos_transf_2"/>
    <property type="match status" value="1"/>
</dbReference>
<protein>
    <recommendedName>
        <fullName evidence="6">Polypeptide N-acetylgalactosaminyltransferase</fullName>
        <ecNumber evidence="6">2.4.1.-</ecNumber>
    </recommendedName>
    <alternativeName>
        <fullName evidence="6">Protein-UDP acetylgalactosaminyltransferase</fullName>
    </alternativeName>
</protein>
<evidence type="ECO:0000256" key="3">
    <source>
        <dbReference type="ARBA" id="ARBA00023034"/>
    </source>
</evidence>
<dbReference type="InterPro" id="IPR029044">
    <property type="entry name" value="Nucleotide-diphossugar_trans"/>
</dbReference>
<keyword evidence="2 6" id="KW-0430">Lectin</keyword>
<keyword evidence="4 6" id="KW-1015">Disulfide bond</keyword>
<organism evidence="8 9">
    <name type="scientific">Drosophila rhopaloa</name>
    <name type="common">Fruit fly</name>
    <dbReference type="NCBI Taxonomy" id="1041015"/>
    <lineage>
        <taxon>Eukaryota</taxon>
        <taxon>Metazoa</taxon>
        <taxon>Ecdysozoa</taxon>
        <taxon>Arthropoda</taxon>
        <taxon>Hexapoda</taxon>
        <taxon>Insecta</taxon>
        <taxon>Pterygota</taxon>
        <taxon>Neoptera</taxon>
        <taxon>Endopterygota</taxon>
        <taxon>Diptera</taxon>
        <taxon>Brachycera</taxon>
        <taxon>Muscomorpha</taxon>
        <taxon>Ephydroidea</taxon>
        <taxon>Drosophilidae</taxon>
        <taxon>Drosophila</taxon>
        <taxon>Sophophora</taxon>
    </lineage>
</organism>
<dbReference type="PANTHER" id="PTHR11675">
    <property type="entry name" value="N-ACETYLGALACTOSAMINYLTRANSFERASE"/>
    <property type="match status" value="1"/>
</dbReference>
<dbReference type="Pfam" id="PF00652">
    <property type="entry name" value="Ricin_B_lectin"/>
    <property type="match status" value="1"/>
</dbReference>
<keyword evidence="6" id="KW-1133">Transmembrane helix</keyword>
<sequence>MKLIRMKTLMFGTPCTCVIFCLVYCIISLIIWLMYTDNLSRATVDFGYFSIEHLGELGKEAHLQMTKRDLVDAEERFTLYEYNAWLSERIPLKRTLEDYRDAKCLNISYSSEGRVTASIIIATQLEHPHTLLRTIHSIEAQSSSHIITEIILVHEGTADEDVFEYIANNLPMVIQLEVHNSKGLIHARLAGAKKATGDVLIFLNSHMEVTKGWLPPLLEPIMLDRKSATQPVMDAISRETFAYQKVAEPEQMAFDWQLERIWLPLDLFSMKNLPNPFASSQLEGRVFAIDRNWFWKLGGWDEGLKDNGGDALDLSLKVWQCGGRILTIPCSRVGLIYKRDEAEAQLAPNRNRNKQVKKNFKRVVDVWFDEYKLHFYRYNPSLRNLSAESLDGPRALRRRLNCKSFGWYRSQVAPQYRNHYLHAGLSNYAIGKIMSFVTPNYCLSIKGDVPIMRKCNSTNFEDWALTPSCQLKLGQKCLDVDSKNNVKVSRCTKKVPEYPWQYSYQHRSFVSVEKKCLQIGAKKGDLSLRTCDSEMKSQRWMYTGVQDSSLDHTLDVCLNVKN</sequence>
<dbReference type="PROSITE" id="PS50231">
    <property type="entry name" value="RICIN_B_LECTIN"/>
    <property type="match status" value="1"/>
</dbReference>
<evidence type="ECO:0000256" key="6">
    <source>
        <dbReference type="RuleBase" id="RU361242"/>
    </source>
</evidence>
<dbReference type="InterPro" id="IPR000772">
    <property type="entry name" value="Ricin_B_lectin"/>
</dbReference>
<comment type="pathway">
    <text evidence="6">Protein modification; protein glycosylation.</text>
</comment>
<keyword evidence="5" id="KW-0325">Glycoprotein</keyword>
<keyword evidence="6" id="KW-0464">Manganese</keyword>
<comment type="subcellular location">
    <subcellularLocation>
        <location evidence="1 6">Golgi apparatus membrane</location>
        <topology evidence="1 6">Single-pass type II membrane protein</topology>
    </subcellularLocation>
</comment>
<proteinExistence type="inferred from homology"/>
<dbReference type="RefSeq" id="XP_044317542.1">
    <property type="nucleotide sequence ID" value="XM_044461607.1"/>
</dbReference>
<evidence type="ECO:0000256" key="1">
    <source>
        <dbReference type="ARBA" id="ARBA00004323"/>
    </source>
</evidence>
<dbReference type="SMART" id="SM00458">
    <property type="entry name" value="RICIN"/>
    <property type="match status" value="1"/>
</dbReference>
<dbReference type="PANTHER" id="PTHR11675:SF134">
    <property type="entry name" value="N-ACETYLGALACTOSAMINYLTRANSFERASE 4-RELATED"/>
    <property type="match status" value="1"/>
</dbReference>
<feature type="transmembrane region" description="Helical" evidence="6">
    <location>
        <begin position="12"/>
        <end position="35"/>
    </location>
</feature>
<name>A0ABM5JFE6_DRORH</name>
<keyword evidence="6" id="KW-0328">Glycosyltransferase</keyword>
<dbReference type="EC" id="2.4.1.-" evidence="6"/>
<reference evidence="9" key="1">
    <citation type="journal article" date="2021" name="Elife">
        <title>Highly contiguous assemblies of 101 drosophilid genomes.</title>
        <authorList>
            <person name="Kim B.Y."/>
            <person name="Wang J.R."/>
            <person name="Miller D.E."/>
            <person name="Barmina O."/>
            <person name="Delaney E."/>
            <person name="Thompson A."/>
            <person name="Comeault A.A."/>
            <person name="Peede D."/>
            <person name="D'Agostino E.R."/>
            <person name="Pelaez J."/>
            <person name="Aguilar J.M."/>
            <person name="Haji D."/>
            <person name="Matsunaga T."/>
            <person name="Armstrong E.E."/>
            <person name="Zych M."/>
            <person name="Ogawa Y."/>
            <person name="Stamenkovic-Radak M."/>
            <person name="Jelic M."/>
            <person name="Veselinovic M.S."/>
            <person name="Tanaskovic M."/>
            <person name="Eric P."/>
            <person name="Gao J.J."/>
            <person name="Katoh T.K."/>
            <person name="Toda M.J."/>
            <person name="Watabe H."/>
            <person name="Watada M."/>
            <person name="Davis J.S."/>
            <person name="Moyle L.C."/>
            <person name="Manoli G."/>
            <person name="Bertolini E."/>
            <person name="Kostal V."/>
            <person name="Hawley R.S."/>
            <person name="Takahashi A."/>
            <person name="Jones C.D."/>
            <person name="Price D.K."/>
            <person name="Whiteman N."/>
            <person name="Kopp A."/>
            <person name="Matute D.R."/>
            <person name="Petrov D.A."/>
        </authorList>
    </citation>
    <scope>NUCLEOTIDE SEQUENCE [LARGE SCALE GENOMIC DNA]</scope>
</reference>
<evidence type="ECO:0000313" key="8">
    <source>
        <dbReference type="EnsemblMetazoa" id="XP_044317542.1"/>
    </source>
</evidence>
<dbReference type="GeneID" id="108045549"/>
<keyword evidence="6" id="KW-0808">Transferase</keyword>
<dbReference type="EnsemblMetazoa" id="XM_044461607.1">
    <property type="protein sequence ID" value="XP_044317542.1"/>
    <property type="gene ID" value="LOC108045549"/>
</dbReference>
<comment type="similarity">
    <text evidence="6">Belongs to the glycosyltransferase 2 family. GalNAc-T subfamily.</text>
</comment>
<comment type="cofactor">
    <cofactor evidence="6">
        <name>Mn(2+)</name>
        <dbReference type="ChEBI" id="CHEBI:29035"/>
    </cofactor>
</comment>
<dbReference type="SUPFAM" id="SSF50370">
    <property type="entry name" value="Ricin B-like lectins"/>
    <property type="match status" value="1"/>
</dbReference>
<keyword evidence="6" id="KW-0812">Transmembrane</keyword>
<evidence type="ECO:0000256" key="4">
    <source>
        <dbReference type="ARBA" id="ARBA00023157"/>
    </source>
</evidence>
<dbReference type="Proteomes" id="UP001652680">
    <property type="component" value="Unassembled WGS sequence"/>
</dbReference>
<keyword evidence="3 6" id="KW-0333">Golgi apparatus</keyword>
<reference evidence="8" key="2">
    <citation type="submission" date="2025-05" db="UniProtKB">
        <authorList>
            <consortium name="EnsemblMetazoa"/>
        </authorList>
    </citation>
    <scope>IDENTIFICATION</scope>
</reference>